<keyword evidence="4 6" id="KW-1133">Transmembrane helix</keyword>
<accession>A0A292YG91</accession>
<dbReference type="PANTHER" id="PTHR35791">
    <property type="entry name" value="UPF0754 MEMBRANE PROTEIN YHEB"/>
    <property type="match status" value="1"/>
</dbReference>
<organism evidence="7 8">
    <name type="scientific">Effusibacillus lacus</name>
    <dbReference type="NCBI Taxonomy" id="1348429"/>
    <lineage>
        <taxon>Bacteria</taxon>
        <taxon>Bacillati</taxon>
        <taxon>Bacillota</taxon>
        <taxon>Bacilli</taxon>
        <taxon>Bacillales</taxon>
        <taxon>Alicyclobacillaceae</taxon>
        <taxon>Effusibacillus</taxon>
    </lineage>
</organism>
<evidence type="ECO:0008006" key="9">
    <source>
        <dbReference type="Google" id="ProtNLM"/>
    </source>
</evidence>
<comment type="subcellular location">
    <subcellularLocation>
        <location evidence="1">Endomembrane system</location>
    </subcellularLocation>
</comment>
<keyword evidence="8" id="KW-1185">Reference proteome</keyword>
<proteinExistence type="inferred from homology"/>
<evidence type="ECO:0000256" key="3">
    <source>
        <dbReference type="ARBA" id="ARBA00022692"/>
    </source>
</evidence>
<evidence type="ECO:0000313" key="7">
    <source>
        <dbReference type="EMBL" id="GAX89457.1"/>
    </source>
</evidence>
<comment type="caution">
    <text evidence="7">The sequence shown here is derived from an EMBL/GenBank/DDBJ whole genome shotgun (WGS) entry which is preliminary data.</text>
</comment>
<dbReference type="PANTHER" id="PTHR35791:SF1">
    <property type="entry name" value="UPF0754 MEMBRANE PROTEIN YHEB"/>
    <property type="match status" value="1"/>
</dbReference>
<evidence type="ECO:0000256" key="5">
    <source>
        <dbReference type="ARBA" id="ARBA00023136"/>
    </source>
</evidence>
<name>A0A292YG91_9BACL</name>
<evidence type="ECO:0000256" key="1">
    <source>
        <dbReference type="ARBA" id="ARBA00004308"/>
    </source>
</evidence>
<dbReference type="GO" id="GO:0012505">
    <property type="term" value="C:endomembrane system"/>
    <property type="evidence" value="ECO:0007669"/>
    <property type="project" value="UniProtKB-SubCell"/>
</dbReference>
<dbReference type="OrthoDB" id="9787430at2"/>
<protein>
    <recommendedName>
        <fullName evidence="9">DUF445 domain-containing protein</fullName>
    </recommendedName>
</protein>
<dbReference type="InterPro" id="IPR007383">
    <property type="entry name" value="DUF445"/>
</dbReference>
<dbReference type="EMBL" id="BDUF01000022">
    <property type="protein sequence ID" value="GAX89457.1"/>
    <property type="molecule type" value="Genomic_DNA"/>
</dbReference>
<dbReference type="Pfam" id="PF04286">
    <property type="entry name" value="DUF445"/>
    <property type="match status" value="2"/>
</dbReference>
<evidence type="ECO:0000256" key="4">
    <source>
        <dbReference type="ARBA" id="ARBA00022989"/>
    </source>
</evidence>
<sequence>MMTLLLMTIAVGAAIGFGTNLLAILMLFRPWRERRLFGVKLPFTPGLIPKRQPEIAHKLGEVVEEHLLTKEGILSTISRPEWASAMSGRILEWIETVLAEDRTLRGLWSRVTGQTALEIADQLEKWALTSKPIRDLLPDAVQNRIAVQIGTFAESLLEKGQAWLDSQSAREFLIATIQDRLTGGGMFGKLAVMFIQEEKLADEIVPHLKNFLANPATLRFIQDKFLEEWQTLLNRNAGEAVSVLVNKSVDVDLYELFENHRPAVIGFLDKLLLRVQQSSGIWVSPILHSLDIKRIVEEQVSSFPIPKFEKLVFDVVQRELKMITWLGAFLGGLIGLIQALFIMGWQ</sequence>
<evidence type="ECO:0000256" key="6">
    <source>
        <dbReference type="SAM" id="Phobius"/>
    </source>
</evidence>
<keyword evidence="5 6" id="KW-0472">Membrane</keyword>
<dbReference type="Proteomes" id="UP000217785">
    <property type="component" value="Unassembled WGS sequence"/>
</dbReference>
<reference evidence="8" key="1">
    <citation type="submission" date="2017-07" db="EMBL/GenBank/DDBJ databases">
        <title>Draft genome sequence of Effusibacillus lacus strain skLN1.</title>
        <authorList>
            <person name="Watanabe M."/>
            <person name="Kojima H."/>
            <person name="Fukui M."/>
        </authorList>
    </citation>
    <scope>NUCLEOTIDE SEQUENCE [LARGE SCALE GENOMIC DNA]</scope>
    <source>
        <strain evidence="8">skLN1</strain>
    </source>
</reference>
<evidence type="ECO:0000256" key="2">
    <source>
        <dbReference type="ARBA" id="ARBA00008053"/>
    </source>
</evidence>
<comment type="similarity">
    <text evidence="2">Belongs to the UPF0754 family.</text>
</comment>
<feature type="transmembrane region" description="Helical" evidence="6">
    <location>
        <begin position="323"/>
        <end position="345"/>
    </location>
</feature>
<feature type="transmembrane region" description="Helical" evidence="6">
    <location>
        <begin position="6"/>
        <end position="28"/>
    </location>
</feature>
<keyword evidence="3 6" id="KW-0812">Transmembrane</keyword>
<evidence type="ECO:0000313" key="8">
    <source>
        <dbReference type="Proteomes" id="UP000217785"/>
    </source>
</evidence>
<dbReference type="AlphaFoldDB" id="A0A292YG91"/>